<evidence type="ECO:0000313" key="3">
    <source>
        <dbReference type="Proteomes" id="UP000500938"/>
    </source>
</evidence>
<dbReference type="SUPFAM" id="SSF48452">
    <property type="entry name" value="TPR-like"/>
    <property type="match status" value="1"/>
</dbReference>
<dbReference type="KEGG" id="ggr:HKW67_06050"/>
<dbReference type="InterPro" id="IPR019734">
    <property type="entry name" value="TPR_rpt"/>
</dbReference>
<keyword evidence="3" id="KW-1185">Reference proteome</keyword>
<dbReference type="Pfam" id="PF13181">
    <property type="entry name" value="TPR_8"/>
    <property type="match status" value="1"/>
</dbReference>
<dbReference type="InterPro" id="IPR011990">
    <property type="entry name" value="TPR-like_helical_dom_sf"/>
</dbReference>
<organism evidence="2 3">
    <name type="scientific">Gemmatimonas groenlandica</name>
    <dbReference type="NCBI Taxonomy" id="2732249"/>
    <lineage>
        <taxon>Bacteria</taxon>
        <taxon>Pseudomonadati</taxon>
        <taxon>Gemmatimonadota</taxon>
        <taxon>Gemmatimonadia</taxon>
        <taxon>Gemmatimonadales</taxon>
        <taxon>Gemmatimonadaceae</taxon>
        <taxon>Gemmatimonas</taxon>
    </lineage>
</organism>
<keyword evidence="1" id="KW-0732">Signal</keyword>
<accession>A0A6M4IKD8</accession>
<dbReference type="AlphaFoldDB" id="A0A6M4IKD8"/>
<gene>
    <name evidence="2" type="ORF">HKW67_06050</name>
</gene>
<proteinExistence type="predicted"/>
<evidence type="ECO:0000313" key="2">
    <source>
        <dbReference type="EMBL" id="QJR35100.1"/>
    </source>
</evidence>
<evidence type="ECO:0000256" key="1">
    <source>
        <dbReference type="SAM" id="SignalP"/>
    </source>
</evidence>
<dbReference type="RefSeq" id="WP_171224529.1">
    <property type="nucleotide sequence ID" value="NZ_CP053085.1"/>
</dbReference>
<dbReference type="EMBL" id="CP053085">
    <property type="protein sequence ID" value="QJR35100.1"/>
    <property type="molecule type" value="Genomic_DNA"/>
</dbReference>
<feature type="chain" id="PRO_5027001128" description="Tetratricopeptide repeat protein" evidence="1">
    <location>
        <begin position="28"/>
        <end position="495"/>
    </location>
</feature>
<dbReference type="Gene3D" id="1.25.40.10">
    <property type="entry name" value="Tetratricopeptide repeat domain"/>
    <property type="match status" value="2"/>
</dbReference>
<evidence type="ECO:0008006" key="4">
    <source>
        <dbReference type="Google" id="ProtNLM"/>
    </source>
</evidence>
<dbReference type="Proteomes" id="UP000500938">
    <property type="component" value="Chromosome"/>
</dbReference>
<sequence>MKARMWTAAVGAVVISAGMPMASGAQGACEINDSSPFQVNGAKQYVIAAAAAKRADEVPKHLQNAIRVLTDDPSKIKNEAGRQWMLLRAYAQWLQRENASLVMKRGDVGFTQNPAGTQNLLLGLDSAATAIESMLPQCKEKVRPYRAQFFGEILNKAIAAMSAEQNDSAAYFANLSLQVAGTDPRPWNVLSSVYQKQNKIDSAMIAMEKVIALSGSDTLYARVKQQSRYNLAVISLTRAEAEAAGEKKDAEIKTARALLEAYLKDTPGDANAAQALGRAVRLSGDTAAVSAIFADMLNAPDKFSADQLFEAASNAAATGHDADASKLFENGLKKNPYHRLALLNYANVLFTLKDTERMAPVVSRLVEVDPNYDRGSRLMAGLWQLKARAESDAAKKKTANDSVLFYLDKQTKTNPRVDITLAQKSGNAYSVQGTVNNEGSASASWTMKLELLNVAGAVVATKDVAIGPVDAGGNTTFSVKLDAPKAVAYRYAPLK</sequence>
<protein>
    <recommendedName>
        <fullName evidence="4">Tetratricopeptide repeat protein</fullName>
    </recommendedName>
</protein>
<feature type="signal peptide" evidence="1">
    <location>
        <begin position="1"/>
        <end position="27"/>
    </location>
</feature>
<reference evidence="2 3" key="1">
    <citation type="submission" date="2020-05" db="EMBL/GenBank/DDBJ databases">
        <title>Complete genome sequence of Gemmatimonas greenlandica TET16.</title>
        <authorList>
            <person name="Zeng Y."/>
        </authorList>
    </citation>
    <scope>NUCLEOTIDE SEQUENCE [LARGE SCALE GENOMIC DNA]</scope>
    <source>
        <strain evidence="2 3">TET16</strain>
    </source>
</reference>
<name>A0A6M4IKD8_9BACT</name>